<reference evidence="1" key="1">
    <citation type="journal article" date="2020" name="bioRxiv">
        <title>Genomic and phenotypic heterogeneity of clinical isolates of the human pathogens Aspergillus fumigatus, Aspergillus lentulus and Aspergillus fumigatiaffinis.</title>
        <authorList>
            <person name="dos Santos R.A.C."/>
            <person name="Steenwyk J.L."/>
            <person name="Rivero-Menendez O."/>
            <person name="Mead M.E."/>
            <person name="Silva L.P."/>
            <person name="Bastos R.W."/>
            <person name="Alastruey-Izquierdo A."/>
            <person name="Goldman G.H."/>
            <person name="Rokas A."/>
        </authorList>
    </citation>
    <scope>NUCLEOTIDE SEQUENCE</scope>
    <source>
        <strain evidence="1">CNM-CM6805</strain>
    </source>
</reference>
<organism evidence="1 2">
    <name type="scientific">Aspergillus fumigatiaffinis</name>
    <dbReference type="NCBI Taxonomy" id="340414"/>
    <lineage>
        <taxon>Eukaryota</taxon>
        <taxon>Fungi</taxon>
        <taxon>Dikarya</taxon>
        <taxon>Ascomycota</taxon>
        <taxon>Pezizomycotina</taxon>
        <taxon>Eurotiomycetes</taxon>
        <taxon>Eurotiomycetidae</taxon>
        <taxon>Eurotiales</taxon>
        <taxon>Aspergillaceae</taxon>
        <taxon>Aspergillus</taxon>
        <taxon>Aspergillus subgen. Fumigati</taxon>
    </lineage>
</organism>
<proteinExistence type="predicted"/>
<dbReference type="AlphaFoldDB" id="A0A8H4GQ24"/>
<accession>A0A8H4GQ24</accession>
<reference evidence="1" key="2">
    <citation type="submission" date="2020-04" db="EMBL/GenBank/DDBJ databases">
        <authorList>
            <person name="Santos R.A.C."/>
            <person name="Steenwyk J.L."/>
            <person name="Rivero-Menendez O."/>
            <person name="Mead M.E."/>
            <person name="Silva L.P."/>
            <person name="Bastos R.W."/>
            <person name="Alastruey-Izquierdo A."/>
            <person name="Goldman G.H."/>
            <person name="Rokas A."/>
        </authorList>
    </citation>
    <scope>NUCLEOTIDE SEQUENCE</scope>
    <source>
        <strain evidence="1">CNM-CM6805</strain>
    </source>
</reference>
<dbReference type="Proteomes" id="UP000653565">
    <property type="component" value="Unassembled WGS sequence"/>
</dbReference>
<protein>
    <submittedName>
        <fullName evidence="1">Uncharacterized protein</fullName>
    </submittedName>
</protein>
<name>A0A8H4GQ24_9EURO</name>
<comment type="caution">
    <text evidence="1">The sequence shown here is derived from an EMBL/GenBank/DDBJ whole genome shotgun (WGS) entry which is preliminary data.</text>
</comment>
<evidence type="ECO:0000313" key="2">
    <source>
        <dbReference type="Proteomes" id="UP000653565"/>
    </source>
</evidence>
<evidence type="ECO:0000313" key="1">
    <source>
        <dbReference type="EMBL" id="KAF4226013.1"/>
    </source>
</evidence>
<gene>
    <name evidence="1" type="ORF">CNMCM6805_005284</name>
</gene>
<sequence length="152" mass="17177">MVHQPSTKLRTRSHTERRCEDSQLALDVADANAEWRTLATTRACLERGGVQRAHLLFPYRQRKETDQIAAQITDIQGQLKGVQEQNRYVQMLSAAKTNQTNRRLIVAASARDSCLKQVWDHVRKLNEWAAEAREIINGKSLPSPGQCGSLDV</sequence>
<dbReference type="EMBL" id="JAAAPX010000290">
    <property type="protein sequence ID" value="KAF4226013.1"/>
    <property type="molecule type" value="Genomic_DNA"/>
</dbReference>
<keyword evidence="2" id="KW-1185">Reference proteome</keyword>